<keyword evidence="5" id="KW-0067">ATP-binding</keyword>
<evidence type="ECO:0000256" key="1">
    <source>
        <dbReference type="ARBA" id="ARBA00004141"/>
    </source>
</evidence>
<dbReference type="GO" id="GO:0016020">
    <property type="term" value="C:membrane"/>
    <property type="evidence" value="ECO:0007669"/>
    <property type="project" value="UniProtKB-SubCell"/>
</dbReference>
<dbReference type="Gene3D" id="3.40.50.1000">
    <property type="entry name" value="HAD superfamily/HAD-like"/>
    <property type="match status" value="2"/>
</dbReference>
<evidence type="ECO:0000256" key="2">
    <source>
        <dbReference type="ARBA" id="ARBA00022553"/>
    </source>
</evidence>
<evidence type="ECO:0000313" key="9">
    <source>
        <dbReference type="Proteomes" id="UP000821866"/>
    </source>
</evidence>
<dbReference type="InterPro" id="IPR006544">
    <property type="entry name" value="P-type_TPase_V"/>
</dbReference>
<dbReference type="GO" id="GO:0046872">
    <property type="term" value="F:metal ion binding"/>
    <property type="evidence" value="ECO:0007669"/>
    <property type="project" value="UniProtKB-KW"/>
</dbReference>
<reference evidence="8" key="2">
    <citation type="submission" date="2021-09" db="EMBL/GenBank/DDBJ databases">
        <authorList>
            <person name="Jia N."/>
            <person name="Wang J."/>
            <person name="Shi W."/>
            <person name="Du L."/>
            <person name="Sun Y."/>
            <person name="Zhan W."/>
            <person name="Jiang J."/>
            <person name="Wang Q."/>
            <person name="Zhang B."/>
            <person name="Ji P."/>
            <person name="Sakyi L.B."/>
            <person name="Cui X."/>
            <person name="Yuan T."/>
            <person name="Jiang B."/>
            <person name="Yang W."/>
            <person name="Lam T.T.-Y."/>
            <person name="Chang Q."/>
            <person name="Ding S."/>
            <person name="Wang X."/>
            <person name="Zhu J."/>
            <person name="Ruan X."/>
            <person name="Zhao L."/>
            <person name="Wei J."/>
            <person name="Que T."/>
            <person name="Du C."/>
            <person name="Cheng J."/>
            <person name="Dai P."/>
            <person name="Han X."/>
            <person name="Huang E."/>
            <person name="Gao Y."/>
            <person name="Liu J."/>
            <person name="Shao H."/>
            <person name="Ye R."/>
            <person name="Li L."/>
            <person name="Wei W."/>
            <person name="Wang X."/>
            <person name="Wang C."/>
            <person name="Huo Q."/>
            <person name="Li W."/>
            <person name="Guo W."/>
            <person name="Chen H."/>
            <person name="Chen S."/>
            <person name="Zhou L."/>
            <person name="Zhou L."/>
            <person name="Ni X."/>
            <person name="Tian J."/>
            <person name="Zhou Y."/>
            <person name="Sheng Y."/>
            <person name="Liu T."/>
            <person name="Pan Y."/>
            <person name="Xia L."/>
            <person name="Li J."/>
            <person name="Zhao F."/>
            <person name="Cao W."/>
        </authorList>
    </citation>
    <scope>NUCLEOTIDE SEQUENCE</scope>
    <source>
        <strain evidence="8">Rmic-2018</strain>
        <tissue evidence="8">Larvae</tissue>
    </source>
</reference>
<accession>A0A9J6E175</accession>
<dbReference type="PANTHER" id="PTHR45630">
    <property type="entry name" value="CATION-TRANSPORTING ATPASE-RELATED"/>
    <property type="match status" value="1"/>
</dbReference>
<keyword evidence="2" id="KW-0597">Phosphoprotein</keyword>
<evidence type="ECO:0000256" key="4">
    <source>
        <dbReference type="ARBA" id="ARBA00022741"/>
    </source>
</evidence>
<keyword evidence="3" id="KW-0479">Metal-binding</keyword>
<proteinExistence type="predicted"/>
<comment type="subcellular location">
    <subcellularLocation>
        <location evidence="1">Membrane</location>
        <topology evidence="1">Multi-pass membrane protein</topology>
    </subcellularLocation>
</comment>
<dbReference type="GO" id="GO:0005524">
    <property type="term" value="F:ATP binding"/>
    <property type="evidence" value="ECO:0007669"/>
    <property type="project" value="UniProtKB-KW"/>
</dbReference>
<dbReference type="GO" id="GO:0015203">
    <property type="term" value="F:polyamine transmembrane transporter activity"/>
    <property type="evidence" value="ECO:0007669"/>
    <property type="project" value="TreeGrafter"/>
</dbReference>
<keyword evidence="4" id="KW-0547">Nucleotide-binding</keyword>
<dbReference type="Gene3D" id="3.40.1110.10">
    <property type="entry name" value="Calcium-transporting ATPase, cytoplasmic domain N"/>
    <property type="match status" value="2"/>
</dbReference>
<evidence type="ECO:0000256" key="7">
    <source>
        <dbReference type="ARBA" id="ARBA00022967"/>
    </source>
</evidence>
<keyword evidence="9" id="KW-1185">Reference proteome</keyword>
<comment type="caution">
    <text evidence="8">The sequence shown here is derived from an EMBL/GenBank/DDBJ whole genome shotgun (WGS) entry which is preliminary data.</text>
</comment>
<evidence type="ECO:0000256" key="3">
    <source>
        <dbReference type="ARBA" id="ARBA00022723"/>
    </source>
</evidence>
<dbReference type="GO" id="GO:0006874">
    <property type="term" value="P:intracellular calcium ion homeostasis"/>
    <property type="evidence" value="ECO:0007669"/>
    <property type="project" value="TreeGrafter"/>
</dbReference>
<keyword evidence="7" id="KW-1278">Translocase</keyword>
<dbReference type="AlphaFoldDB" id="A0A9J6E175"/>
<organism evidence="8 9">
    <name type="scientific">Rhipicephalus microplus</name>
    <name type="common">Cattle tick</name>
    <name type="synonym">Boophilus microplus</name>
    <dbReference type="NCBI Taxonomy" id="6941"/>
    <lineage>
        <taxon>Eukaryota</taxon>
        <taxon>Metazoa</taxon>
        <taxon>Ecdysozoa</taxon>
        <taxon>Arthropoda</taxon>
        <taxon>Chelicerata</taxon>
        <taxon>Arachnida</taxon>
        <taxon>Acari</taxon>
        <taxon>Parasitiformes</taxon>
        <taxon>Ixodida</taxon>
        <taxon>Ixodoidea</taxon>
        <taxon>Ixodidae</taxon>
        <taxon>Rhipicephalinae</taxon>
        <taxon>Rhipicephalus</taxon>
        <taxon>Boophilus</taxon>
    </lineage>
</organism>
<reference evidence="8" key="1">
    <citation type="journal article" date="2020" name="Cell">
        <title>Large-Scale Comparative Analyses of Tick Genomes Elucidate Their Genetic Diversity and Vector Capacities.</title>
        <authorList>
            <consortium name="Tick Genome and Microbiome Consortium (TIGMIC)"/>
            <person name="Jia N."/>
            <person name="Wang J."/>
            <person name="Shi W."/>
            <person name="Du L."/>
            <person name="Sun Y."/>
            <person name="Zhan W."/>
            <person name="Jiang J.F."/>
            <person name="Wang Q."/>
            <person name="Zhang B."/>
            <person name="Ji P."/>
            <person name="Bell-Sakyi L."/>
            <person name="Cui X.M."/>
            <person name="Yuan T.T."/>
            <person name="Jiang B.G."/>
            <person name="Yang W.F."/>
            <person name="Lam T.T."/>
            <person name="Chang Q.C."/>
            <person name="Ding S.J."/>
            <person name="Wang X.J."/>
            <person name="Zhu J.G."/>
            <person name="Ruan X.D."/>
            <person name="Zhao L."/>
            <person name="Wei J.T."/>
            <person name="Ye R.Z."/>
            <person name="Que T.C."/>
            <person name="Du C.H."/>
            <person name="Zhou Y.H."/>
            <person name="Cheng J.X."/>
            <person name="Dai P.F."/>
            <person name="Guo W.B."/>
            <person name="Han X.H."/>
            <person name="Huang E.J."/>
            <person name="Li L.F."/>
            <person name="Wei W."/>
            <person name="Gao Y.C."/>
            <person name="Liu J.Z."/>
            <person name="Shao H.Z."/>
            <person name="Wang X."/>
            <person name="Wang C.C."/>
            <person name="Yang T.C."/>
            <person name="Huo Q.B."/>
            <person name="Li W."/>
            <person name="Chen H.Y."/>
            <person name="Chen S.E."/>
            <person name="Zhou L.G."/>
            <person name="Ni X.B."/>
            <person name="Tian J.H."/>
            <person name="Sheng Y."/>
            <person name="Liu T."/>
            <person name="Pan Y.S."/>
            <person name="Xia L.Y."/>
            <person name="Li J."/>
            <person name="Zhao F."/>
            <person name="Cao W.C."/>
        </authorList>
    </citation>
    <scope>NUCLEOTIDE SEQUENCE</scope>
    <source>
        <strain evidence="8">Rmic-2018</strain>
    </source>
</reference>
<evidence type="ECO:0000256" key="5">
    <source>
        <dbReference type="ARBA" id="ARBA00022840"/>
    </source>
</evidence>
<sequence>MSMLGDEEDLRGWQPSGWYEPLHCCTRWFLPKGWMLRLAASPCPLQRASLVSLHDGAGRLVDVRKVAADGTFRLRGIRYYWDGVTYHTKVTLHCLAWPPGGVWKLQSANSSVYISTEQVSSCALPELCARGDNFALSLLRTGTSTESATLFSHPECMYVKEGLGPAQWAVAAVAFLLSLLLWLGRDRFTWDEVLLRALSLHLLLFPPRALLANLLLEKVAASALASAGATSSRGALLSVACWGRTNSVAVDCAGCQVDEKLTGILSSGCHGFAPVVARGLAQLPQGHPLRWAAAAVGSALWMNGSDAMGHPYEIATFTAAGSGLKADGYGLDTPPEPEGPPLRLSTFVNPFWSTQRLDEDLRQTRDPPDLVSCCIIRVSRSCEPPWTTDETGKYISTASDASGEYIRTAISECCVTKRSPLPEEIPQVVVQASHFSPCPALSACGRAIQRLSSQLVSSCPMCPKIQQPTPSVTPQLPELRYNDTEHVIEEIKPEELLRERIECRRLRALECEPRRAGRDCTTVLYETRKHKEFVCIGRPANVFPLCRGSHPAPCNAEAVSASFHERGFGIVAVAGGSYLDLANRSRDALNFQGLLLFEPVMNPQAAPAIEELRRIDVRPVVVDEANVYRCIAVARLTGIVLPDEPLLLVCTRNTVFGGPAVDIRILETPSLFEMLSPKQPLLSTIISTLPIICTPYTTHYVPIPIFHGLDTPPEPEGPPLRLSTFVNPFWSTQRLDEDLRQTRDPPDLVSCSIVRVSRSCEPPWTTDETGKYISTASDASGEYIRTAISECCVTERSPLPEEIPQVVVQASHFSPCPALSACGRAIQRLSSQLVSSCPMCPKIQQPTPSVTPQLPELCYNDTEHVIEEIKPEELLRERIECRRLRALECEPRRAGRDCTTVLYETRKHKEFVCIGRPANVFPLCRGSHPAPCNAEAVSASFHERGLGVVAVAGGSYLDLANRARDALNFQGLLLFEPVMNPQAAPAIEELRRIDVRPVVVDEANVYRCIAVARLTGIVLPDEPLLLVCTRNTVFGGPAVDIRILETPSLFEMLAPKQVIHL</sequence>
<dbReference type="InterPro" id="IPR023214">
    <property type="entry name" value="HAD_sf"/>
</dbReference>
<dbReference type="GO" id="GO:0019829">
    <property type="term" value="F:ATPase-coupled monoatomic cation transmembrane transporter activity"/>
    <property type="evidence" value="ECO:0007669"/>
    <property type="project" value="TreeGrafter"/>
</dbReference>
<dbReference type="PANTHER" id="PTHR45630:SF8">
    <property type="entry name" value="CATION-TRANSPORTING ATPASE"/>
    <property type="match status" value="1"/>
</dbReference>
<keyword evidence="6" id="KW-0460">Magnesium</keyword>
<evidence type="ECO:0000313" key="8">
    <source>
        <dbReference type="EMBL" id="KAH8027917.1"/>
    </source>
</evidence>
<dbReference type="Proteomes" id="UP000821866">
    <property type="component" value="Chromosome 4"/>
</dbReference>
<dbReference type="InterPro" id="IPR023299">
    <property type="entry name" value="ATPase_P-typ_cyto_dom_N"/>
</dbReference>
<gene>
    <name evidence="8" type="ORF">HPB51_011147</name>
</gene>
<name>A0A9J6E175_RHIMP</name>
<dbReference type="EMBL" id="JABSTU010000006">
    <property type="protein sequence ID" value="KAH8027917.1"/>
    <property type="molecule type" value="Genomic_DNA"/>
</dbReference>
<dbReference type="GO" id="GO:0140358">
    <property type="term" value="F:P-type transmembrane transporter activity"/>
    <property type="evidence" value="ECO:0007669"/>
    <property type="project" value="InterPro"/>
</dbReference>
<evidence type="ECO:0000256" key="6">
    <source>
        <dbReference type="ARBA" id="ARBA00022842"/>
    </source>
</evidence>
<protein>
    <submittedName>
        <fullName evidence="8">Uncharacterized protein</fullName>
    </submittedName>
</protein>